<organism evidence="1 2">
    <name type="scientific">Yersinia enterocolitica LC20</name>
    <dbReference type="NCBI Taxonomy" id="1443113"/>
    <lineage>
        <taxon>Bacteria</taxon>
        <taxon>Pseudomonadati</taxon>
        <taxon>Pseudomonadota</taxon>
        <taxon>Gammaproteobacteria</taxon>
        <taxon>Enterobacterales</taxon>
        <taxon>Yersiniaceae</taxon>
        <taxon>Yersinia</taxon>
    </lineage>
</organism>
<proteinExistence type="predicted"/>
<sequence>MKKVMMTAQDFIDQWATAYYRRCDLILPVWSQRKAYTREMVNVLAEIAAANELGMNTEYYSTDGILFRPEDAHYERNRFYIINPVVVFEHENDSDSITDEVAHHLLLDADLYATVGYYHNRINDHYLDYLHSIISKSRKAASLAERGNFLIILGADDYWRETDYWRGFIYRVDHWEELKPSGITEWPKRPKSISS</sequence>
<evidence type="ECO:0000313" key="2">
    <source>
        <dbReference type="Proteomes" id="UP000230961"/>
    </source>
</evidence>
<protein>
    <submittedName>
        <fullName evidence="1">Uncharacterized protein</fullName>
    </submittedName>
</protein>
<dbReference type="EMBL" id="CP007448">
    <property type="protein sequence ID" value="AHM74320.2"/>
    <property type="molecule type" value="Genomic_DNA"/>
</dbReference>
<dbReference type="AlphaFoldDB" id="A0A7U4GFV5"/>
<dbReference type="KEGG" id="yel:LC20_03067"/>
<dbReference type="Proteomes" id="UP000230961">
    <property type="component" value="Chromosome"/>
</dbReference>
<name>A0A7U4GFV5_YEREN</name>
<evidence type="ECO:0000313" key="1">
    <source>
        <dbReference type="EMBL" id="AHM74320.2"/>
    </source>
</evidence>
<reference evidence="1 2" key="1">
    <citation type="submission" date="2017-11" db="EMBL/GenBank/DDBJ databases">
        <title>The complete genome sequence and comparative genome analysis of Yersinia enterocolitica strain LC20.</title>
        <authorList>
            <person name="Shi G."/>
            <person name="Su M."/>
            <person name="Liang J."/>
            <person name="Gu W."/>
            <person name="Xiao Y."/>
            <person name="Zhang Z."/>
            <person name="Qiu H."/>
            <person name="Duan R."/>
            <person name="Zhang Z."/>
            <person name="Li Y."/>
            <person name="Zhang X."/>
            <person name="Ling Y."/>
            <person name="Song L."/>
            <person name="Chen M."/>
            <person name="Zhao Y."/>
            <person name="Wu J."/>
            <person name="Jing H."/>
            <person name="Xiao J."/>
            <person name="Wang X."/>
        </authorList>
    </citation>
    <scope>NUCLEOTIDE SEQUENCE [LARGE SCALE GENOMIC DNA]</scope>
    <source>
        <strain evidence="1 2">LC20</strain>
    </source>
</reference>
<accession>A0A7U4GFV5</accession>
<gene>
    <name evidence="1" type="ORF">LC20_03067</name>
</gene>